<dbReference type="EMBL" id="VSWD01000007">
    <property type="protein sequence ID" value="KAK3096981.1"/>
    <property type="molecule type" value="Genomic_DNA"/>
</dbReference>
<name>A0AA88Y392_PINIB</name>
<dbReference type="PANTHER" id="PTHR28366">
    <property type="entry name" value="CHROMOSOME 1 OPEN READING FRAME 131"/>
    <property type="match status" value="1"/>
</dbReference>
<sequence length="291" mass="33999">MKEEDFQKEILKTLDEYSESLIATSTLKHKKKARECQLVKDKSHQIDGRVTSSRRKKKKLKQKQKSATADSNEKHINEMRVQKKKIKSKKNQLQMLKKEIEQTNVAKGKEGKTCDVPMKRPEESMLKGNEKRKAEPEVIVFQSRKRKLDDSENKGKTTVLMKHDDSSRPEFDMKMARYEVQRYGIKGFQGAKKEEAMTSLMMKLGAKPPKNKYLNYKEYMEQVKRDQVENRDKRELDRKLGYKMQSSNKRDRKKTKDKNDIGELDGQVGKFKSGVLFVKKTDLVNSSKSKL</sequence>
<proteinExistence type="predicted"/>
<feature type="compositionally biased region" description="Basic residues" evidence="1">
    <location>
        <begin position="52"/>
        <end position="64"/>
    </location>
</feature>
<reference evidence="2" key="1">
    <citation type="submission" date="2019-08" db="EMBL/GenBank/DDBJ databases">
        <title>The improved chromosome-level genome for the pearl oyster Pinctada fucata martensii using PacBio sequencing and Hi-C.</title>
        <authorList>
            <person name="Zheng Z."/>
        </authorList>
    </citation>
    <scope>NUCLEOTIDE SEQUENCE</scope>
    <source>
        <strain evidence="2">ZZ-2019</strain>
        <tissue evidence="2">Adductor muscle</tissue>
    </source>
</reference>
<dbReference type="AlphaFoldDB" id="A0AA88Y392"/>
<dbReference type="Proteomes" id="UP001186944">
    <property type="component" value="Unassembled WGS sequence"/>
</dbReference>
<comment type="caution">
    <text evidence="2">The sequence shown here is derived from an EMBL/GenBank/DDBJ whole genome shotgun (WGS) entry which is preliminary data.</text>
</comment>
<organism evidence="2 3">
    <name type="scientific">Pinctada imbricata</name>
    <name type="common">Atlantic pearl-oyster</name>
    <name type="synonym">Pinctada martensii</name>
    <dbReference type="NCBI Taxonomy" id="66713"/>
    <lineage>
        <taxon>Eukaryota</taxon>
        <taxon>Metazoa</taxon>
        <taxon>Spiralia</taxon>
        <taxon>Lophotrochozoa</taxon>
        <taxon>Mollusca</taxon>
        <taxon>Bivalvia</taxon>
        <taxon>Autobranchia</taxon>
        <taxon>Pteriomorphia</taxon>
        <taxon>Pterioida</taxon>
        <taxon>Pterioidea</taxon>
        <taxon>Pteriidae</taxon>
        <taxon>Pinctada</taxon>
    </lineage>
</organism>
<dbReference type="Pfam" id="PF15375">
    <property type="entry name" value="FSAF1"/>
    <property type="match status" value="1"/>
</dbReference>
<feature type="compositionally biased region" description="Basic and acidic residues" evidence="1">
    <location>
        <begin position="34"/>
        <end position="47"/>
    </location>
</feature>
<feature type="compositionally biased region" description="Basic and acidic residues" evidence="1">
    <location>
        <begin position="102"/>
        <end position="136"/>
    </location>
</feature>
<gene>
    <name evidence="2" type="ORF">FSP39_005345</name>
</gene>
<protein>
    <submittedName>
        <fullName evidence="2">Uncharacterized protein</fullName>
    </submittedName>
</protein>
<feature type="compositionally biased region" description="Basic and acidic residues" evidence="1">
    <location>
        <begin position="147"/>
        <end position="168"/>
    </location>
</feature>
<evidence type="ECO:0000313" key="2">
    <source>
        <dbReference type="EMBL" id="KAK3096981.1"/>
    </source>
</evidence>
<feature type="region of interest" description="Disordered" evidence="1">
    <location>
        <begin position="225"/>
        <end position="266"/>
    </location>
</feature>
<feature type="region of interest" description="Disordered" evidence="1">
    <location>
        <begin position="102"/>
        <end position="168"/>
    </location>
</feature>
<feature type="region of interest" description="Disordered" evidence="1">
    <location>
        <begin position="26"/>
        <end position="76"/>
    </location>
</feature>
<evidence type="ECO:0000256" key="1">
    <source>
        <dbReference type="SAM" id="MobiDB-lite"/>
    </source>
</evidence>
<dbReference type="InterPro" id="IPR027973">
    <property type="entry name" value="FSAF1-like"/>
</dbReference>
<dbReference type="InterPro" id="IPR052852">
    <property type="entry name" value="SSU_Processome_Comp"/>
</dbReference>
<accession>A0AA88Y392</accession>
<evidence type="ECO:0000313" key="3">
    <source>
        <dbReference type="Proteomes" id="UP001186944"/>
    </source>
</evidence>
<keyword evidence="3" id="KW-1185">Reference proteome</keyword>
<dbReference type="PANTHER" id="PTHR28366:SF1">
    <property type="entry name" value="CHROMOSOME 1 OPEN READING FRAME 131"/>
    <property type="match status" value="1"/>
</dbReference>
<feature type="compositionally biased region" description="Basic and acidic residues" evidence="1">
    <location>
        <begin position="225"/>
        <end position="240"/>
    </location>
</feature>